<dbReference type="Gene3D" id="1.10.1740.10">
    <property type="match status" value="1"/>
</dbReference>
<dbReference type="InterPro" id="IPR007630">
    <property type="entry name" value="RNA_pol_sigma70_r4"/>
</dbReference>
<dbReference type="InterPro" id="IPR014284">
    <property type="entry name" value="RNA_pol_sigma-70_dom"/>
</dbReference>
<accession>A0ABX5XI57</accession>
<dbReference type="Gene3D" id="1.10.10.10">
    <property type="entry name" value="Winged helix-like DNA-binding domain superfamily/Winged helix DNA-binding domain"/>
    <property type="match status" value="1"/>
</dbReference>
<evidence type="ECO:0000256" key="3">
    <source>
        <dbReference type="ARBA" id="ARBA00023082"/>
    </source>
</evidence>
<keyword evidence="4" id="KW-0804">Transcription</keyword>
<evidence type="ECO:0000259" key="5">
    <source>
        <dbReference type="Pfam" id="PF04545"/>
    </source>
</evidence>
<protein>
    <submittedName>
        <fullName evidence="6">RNA polymerase sigma factor</fullName>
    </submittedName>
</protein>
<evidence type="ECO:0000256" key="1">
    <source>
        <dbReference type="ARBA" id="ARBA00010641"/>
    </source>
</evidence>
<reference evidence="6 7" key="1">
    <citation type="submission" date="2019-02" db="EMBL/GenBank/DDBJ databases">
        <title>Deep-cultivation of Planctomycetes and their phenomic and genomic characterization uncovers novel biology.</title>
        <authorList>
            <person name="Wiegand S."/>
            <person name="Jogler M."/>
            <person name="Boedeker C."/>
            <person name="Pinto D."/>
            <person name="Vollmers J."/>
            <person name="Rivas-Marin E."/>
            <person name="Kohn T."/>
            <person name="Peeters S.H."/>
            <person name="Heuer A."/>
            <person name="Rast P."/>
            <person name="Oberbeckmann S."/>
            <person name="Bunk B."/>
            <person name="Jeske O."/>
            <person name="Meyerdierks A."/>
            <person name="Storesund J.E."/>
            <person name="Kallscheuer N."/>
            <person name="Luecker S."/>
            <person name="Lage O.M."/>
            <person name="Pohl T."/>
            <person name="Merkel B.J."/>
            <person name="Hornburger P."/>
            <person name="Mueller R.-W."/>
            <person name="Bruemmer F."/>
            <person name="Labrenz M."/>
            <person name="Spormann A.M."/>
            <person name="Op den Camp H."/>
            <person name="Overmann J."/>
            <person name="Amann R."/>
            <person name="Jetten M.S.M."/>
            <person name="Mascher T."/>
            <person name="Medema M.H."/>
            <person name="Devos D.P."/>
            <person name="Kaster A.-K."/>
            <person name="Ovreas L."/>
            <person name="Rohde M."/>
            <person name="Galperin M.Y."/>
            <person name="Jogler C."/>
        </authorList>
    </citation>
    <scope>NUCLEOTIDE SEQUENCE [LARGE SCALE GENOMIC DNA]</scope>
    <source>
        <strain evidence="6 7">TBK1r</strain>
    </source>
</reference>
<dbReference type="PANTHER" id="PTHR43133:SF51">
    <property type="entry name" value="RNA POLYMERASE SIGMA FACTOR"/>
    <property type="match status" value="1"/>
</dbReference>
<proteinExistence type="inferred from homology"/>
<keyword evidence="3" id="KW-0731">Sigma factor</keyword>
<keyword evidence="2" id="KW-0805">Transcription regulation</keyword>
<dbReference type="EMBL" id="CP036432">
    <property type="protein sequence ID" value="QDV81437.1"/>
    <property type="molecule type" value="Genomic_DNA"/>
</dbReference>
<dbReference type="InterPro" id="IPR013324">
    <property type="entry name" value="RNA_pol_sigma_r3/r4-like"/>
</dbReference>
<evidence type="ECO:0000256" key="4">
    <source>
        <dbReference type="ARBA" id="ARBA00023163"/>
    </source>
</evidence>
<comment type="similarity">
    <text evidence="1">Belongs to the sigma-70 factor family. ECF subfamily.</text>
</comment>
<gene>
    <name evidence="6" type="ORF">TBK1r_03540</name>
</gene>
<sequence length="216" mass="24262">MDDPEQSDLDPANSQSPDAGEEFILLLRAAKSGSQQAMSQLIRLSQPYLMAIANAEMNSDIAAKVGASDVVQNSMLSAQRCIADFNGESREELLAWLRGILLKDLKQTNRHYRAAKRNVNLELPMPDESVGNQASKFVDLGDSPSTAAALKEQEKQLHRAIETLSEVEREVIKLRNWQRLSFVEIGQRTQRSADAARKLWSRAIVRLQKEMDRQDD</sequence>
<keyword evidence="7" id="KW-1185">Reference proteome</keyword>
<organism evidence="6 7">
    <name type="scientific">Stieleria magnilauensis</name>
    <dbReference type="NCBI Taxonomy" id="2527963"/>
    <lineage>
        <taxon>Bacteria</taxon>
        <taxon>Pseudomonadati</taxon>
        <taxon>Planctomycetota</taxon>
        <taxon>Planctomycetia</taxon>
        <taxon>Pirellulales</taxon>
        <taxon>Pirellulaceae</taxon>
        <taxon>Stieleria</taxon>
    </lineage>
</organism>
<dbReference type="SUPFAM" id="SSF88659">
    <property type="entry name" value="Sigma3 and sigma4 domains of RNA polymerase sigma factors"/>
    <property type="match status" value="1"/>
</dbReference>
<dbReference type="SUPFAM" id="SSF88946">
    <property type="entry name" value="Sigma2 domain of RNA polymerase sigma factors"/>
    <property type="match status" value="1"/>
</dbReference>
<name>A0ABX5XI57_9BACT</name>
<evidence type="ECO:0000313" key="6">
    <source>
        <dbReference type="EMBL" id="QDV81437.1"/>
    </source>
</evidence>
<dbReference type="Proteomes" id="UP000318081">
    <property type="component" value="Chromosome"/>
</dbReference>
<dbReference type="PANTHER" id="PTHR43133">
    <property type="entry name" value="RNA POLYMERASE ECF-TYPE SIGMA FACTO"/>
    <property type="match status" value="1"/>
</dbReference>
<dbReference type="InterPro" id="IPR036388">
    <property type="entry name" value="WH-like_DNA-bd_sf"/>
</dbReference>
<dbReference type="InterPro" id="IPR039425">
    <property type="entry name" value="RNA_pol_sigma-70-like"/>
</dbReference>
<dbReference type="NCBIfam" id="TIGR02937">
    <property type="entry name" value="sigma70-ECF"/>
    <property type="match status" value="1"/>
</dbReference>
<dbReference type="RefSeq" id="WP_145207235.1">
    <property type="nucleotide sequence ID" value="NZ_CP036432.1"/>
</dbReference>
<dbReference type="InterPro" id="IPR013325">
    <property type="entry name" value="RNA_pol_sigma_r2"/>
</dbReference>
<evidence type="ECO:0000256" key="2">
    <source>
        <dbReference type="ARBA" id="ARBA00023015"/>
    </source>
</evidence>
<feature type="domain" description="RNA polymerase sigma-70 region 4" evidence="5">
    <location>
        <begin position="160"/>
        <end position="209"/>
    </location>
</feature>
<dbReference type="Pfam" id="PF04545">
    <property type="entry name" value="Sigma70_r4"/>
    <property type="match status" value="1"/>
</dbReference>
<evidence type="ECO:0000313" key="7">
    <source>
        <dbReference type="Proteomes" id="UP000318081"/>
    </source>
</evidence>